<gene>
    <name evidence="5" type="ORF">TrLO_g9617</name>
</gene>
<dbReference type="AlphaFoldDB" id="A0A9W7B5Z4"/>
<dbReference type="GO" id="GO:0016705">
    <property type="term" value="F:oxidoreductase activity, acting on paired donors, with incorporation or reduction of molecular oxygen"/>
    <property type="evidence" value="ECO:0007669"/>
    <property type="project" value="InterPro"/>
</dbReference>
<dbReference type="GO" id="GO:0005506">
    <property type="term" value="F:iron ion binding"/>
    <property type="evidence" value="ECO:0007669"/>
    <property type="project" value="InterPro"/>
</dbReference>
<keyword evidence="3" id="KW-0560">Oxidoreductase</keyword>
<dbReference type="GO" id="GO:0004497">
    <property type="term" value="F:monooxygenase activity"/>
    <property type="evidence" value="ECO:0007669"/>
    <property type="project" value="InterPro"/>
</dbReference>
<keyword evidence="6" id="KW-1185">Reference proteome</keyword>
<dbReference type="OrthoDB" id="1470350at2759"/>
<keyword evidence="2" id="KW-0479">Metal-binding</keyword>
<evidence type="ECO:0000256" key="3">
    <source>
        <dbReference type="ARBA" id="ARBA00023002"/>
    </source>
</evidence>
<dbReference type="PANTHER" id="PTHR24296">
    <property type="entry name" value="CYTOCHROME P450"/>
    <property type="match status" value="1"/>
</dbReference>
<accession>A0A9W7B5Z4</accession>
<dbReference type="GO" id="GO:0020037">
    <property type="term" value="F:heme binding"/>
    <property type="evidence" value="ECO:0007669"/>
    <property type="project" value="InterPro"/>
</dbReference>
<reference evidence="6" key="1">
    <citation type="journal article" date="2023" name="Commun. Biol.">
        <title>Genome analysis of Parmales, the sister group of diatoms, reveals the evolutionary specialization of diatoms from phago-mixotrophs to photoautotrophs.</title>
        <authorList>
            <person name="Ban H."/>
            <person name="Sato S."/>
            <person name="Yoshikawa S."/>
            <person name="Yamada K."/>
            <person name="Nakamura Y."/>
            <person name="Ichinomiya M."/>
            <person name="Sato N."/>
            <person name="Blanc-Mathieu R."/>
            <person name="Endo H."/>
            <person name="Kuwata A."/>
            <person name="Ogata H."/>
        </authorList>
    </citation>
    <scope>NUCLEOTIDE SEQUENCE [LARGE SCALE GENOMIC DNA]</scope>
    <source>
        <strain evidence="6">NIES 3700</strain>
    </source>
</reference>
<protein>
    <recommendedName>
        <fullName evidence="7">Cytochrome P450</fullName>
    </recommendedName>
</protein>
<dbReference type="Pfam" id="PF00067">
    <property type="entry name" value="p450"/>
    <property type="match status" value="1"/>
</dbReference>
<name>A0A9W7B5Z4_9STRA</name>
<dbReference type="InterPro" id="IPR001128">
    <property type="entry name" value="Cyt_P450"/>
</dbReference>
<proteinExistence type="inferred from homology"/>
<feature type="non-terminal residue" evidence="5">
    <location>
        <position position="121"/>
    </location>
</feature>
<comment type="caution">
    <text evidence="5">The sequence shown here is derived from an EMBL/GenBank/DDBJ whole genome shotgun (WGS) entry which is preliminary data.</text>
</comment>
<comment type="similarity">
    <text evidence="1">Belongs to the cytochrome P450 family.</text>
</comment>
<evidence type="ECO:0000313" key="6">
    <source>
        <dbReference type="Proteomes" id="UP001165122"/>
    </source>
</evidence>
<dbReference type="SUPFAM" id="SSF48264">
    <property type="entry name" value="Cytochrome P450"/>
    <property type="match status" value="1"/>
</dbReference>
<dbReference type="InterPro" id="IPR036396">
    <property type="entry name" value="Cyt_P450_sf"/>
</dbReference>
<evidence type="ECO:0000256" key="2">
    <source>
        <dbReference type="ARBA" id="ARBA00022723"/>
    </source>
</evidence>
<organism evidence="5 6">
    <name type="scientific">Triparma laevis f. longispina</name>
    <dbReference type="NCBI Taxonomy" id="1714387"/>
    <lineage>
        <taxon>Eukaryota</taxon>
        <taxon>Sar</taxon>
        <taxon>Stramenopiles</taxon>
        <taxon>Ochrophyta</taxon>
        <taxon>Bolidophyceae</taxon>
        <taxon>Parmales</taxon>
        <taxon>Triparmaceae</taxon>
        <taxon>Triparma</taxon>
    </lineage>
</organism>
<evidence type="ECO:0000256" key="1">
    <source>
        <dbReference type="ARBA" id="ARBA00010617"/>
    </source>
</evidence>
<evidence type="ECO:0000256" key="4">
    <source>
        <dbReference type="ARBA" id="ARBA00023004"/>
    </source>
</evidence>
<keyword evidence="4" id="KW-0408">Iron</keyword>
<dbReference type="Gene3D" id="1.10.630.10">
    <property type="entry name" value="Cytochrome P450"/>
    <property type="match status" value="1"/>
</dbReference>
<evidence type="ECO:0000313" key="5">
    <source>
        <dbReference type="EMBL" id="GMH81008.1"/>
    </source>
</evidence>
<evidence type="ECO:0008006" key="7">
    <source>
        <dbReference type="Google" id="ProtNLM"/>
    </source>
</evidence>
<sequence length="121" mass="13476">DDVLPDGTIVKSGERVMFLIWCMARQKDIWGDGAEDFKPERFLGEEGKFKAPEGWKMPTFLAGKRTCLGKDMAMLSSSIMLLDFLDEFDVGGGEEAEVAYDTGLTLWSTTGMNIKVDARKN</sequence>
<dbReference type="Proteomes" id="UP001165122">
    <property type="component" value="Unassembled WGS sequence"/>
</dbReference>
<dbReference type="EMBL" id="BRXW01001048">
    <property type="protein sequence ID" value="GMH81008.1"/>
    <property type="molecule type" value="Genomic_DNA"/>
</dbReference>